<dbReference type="GO" id="GO:0003677">
    <property type="term" value="F:DNA binding"/>
    <property type="evidence" value="ECO:0007669"/>
    <property type="project" value="UniProtKB-KW"/>
</dbReference>
<evidence type="ECO:0000313" key="11">
    <source>
        <dbReference type="Proteomes" id="UP000256424"/>
    </source>
</evidence>
<feature type="domain" description="Helicase C-terminal" evidence="9">
    <location>
        <begin position="405"/>
        <end position="614"/>
    </location>
</feature>
<evidence type="ECO:0000256" key="5">
    <source>
        <dbReference type="ARBA" id="ARBA00022840"/>
    </source>
</evidence>
<organism evidence="10 11">
    <name type="scientific">Helicobacter aurati</name>
    <dbReference type="NCBI Taxonomy" id="137778"/>
    <lineage>
        <taxon>Bacteria</taxon>
        <taxon>Pseudomonadati</taxon>
        <taxon>Campylobacterota</taxon>
        <taxon>Epsilonproteobacteria</taxon>
        <taxon>Campylobacterales</taxon>
        <taxon>Helicobacteraceae</taxon>
        <taxon>Helicobacter</taxon>
    </lineage>
</organism>
<dbReference type="InterPro" id="IPR027417">
    <property type="entry name" value="P-loop_NTPase"/>
</dbReference>
<keyword evidence="5" id="KW-0067">ATP-binding</keyword>
<dbReference type="PROSITE" id="PS51194">
    <property type="entry name" value="HELICASE_CTER"/>
    <property type="match status" value="1"/>
</dbReference>
<name>A0A3D8J8I6_9HELI</name>
<feature type="domain" description="Helicase ATP-binding" evidence="8">
    <location>
        <begin position="230"/>
        <end position="387"/>
    </location>
</feature>
<dbReference type="Gene3D" id="3.40.50.300">
    <property type="entry name" value="P-loop containing nucleotide triphosphate hydrolases"/>
    <property type="match status" value="2"/>
</dbReference>
<dbReference type="PANTHER" id="PTHR47964">
    <property type="entry name" value="ATP-DEPENDENT DNA HELICASE HOMOLOG RECG, CHLOROPLASTIC"/>
    <property type="match status" value="1"/>
</dbReference>
<dbReference type="SUPFAM" id="SSF52540">
    <property type="entry name" value="P-loop containing nucleoside triphosphate hydrolases"/>
    <property type="match status" value="1"/>
</dbReference>
<dbReference type="SMART" id="SM00490">
    <property type="entry name" value="HELICc"/>
    <property type="match status" value="1"/>
</dbReference>
<dbReference type="SMART" id="SM00487">
    <property type="entry name" value="DEXDc"/>
    <property type="match status" value="1"/>
</dbReference>
<dbReference type="AlphaFoldDB" id="A0A3D8J8I6"/>
<evidence type="ECO:0000256" key="3">
    <source>
        <dbReference type="ARBA" id="ARBA00022801"/>
    </source>
</evidence>
<keyword evidence="6" id="KW-0238">DNA-binding</keyword>
<evidence type="ECO:0000256" key="4">
    <source>
        <dbReference type="ARBA" id="ARBA00022806"/>
    </source>
</evidence>
<evidence type="ECO:0000256" key="7">
    <source>
        <dbReference type="ARBA" id="ARBA00023204"/>
    </source>
</evidence>
<reference evidence="10 11" key="1">
    <citation type="submission" date="2018-04" db="EMBL/GenBank/DDBJ databases">
        <title>Novel Campyloabacter and Helicobacter Species and Strains.</title>
        <authorList>
            <person name="Mannion A.J."/>
            <person name="Shen Z."/>
            <person name="Fox J.G."/>
        </authorList>
    </citation>
    <scope>NUCLEOTIDE SEQUENCE [LARGE SCALE GENOMIC DNA]</scope>
    <source>
        <strain evidence="10 11">MIT 97-5075</strain>
    </source>
</reference>
<evidence type="ECO:0000313" key="10">
    <source>
        <dbReference type="EMBL" id="RDU73171.1"/>
    </source>
</evidence>
<dbReference type="GO" id="GO:0006281">
    <property type="term" value="P:DNA repair"/>
    <property type="evidence" value="ECO:0007669"/>
    <property type="project" value="UniProtKB-KW"/>
</dbReference>
<dbReference type="GO" id="GO:0016787">
    <property type="term" value="F:hydrolase activity"/>
    <property type="evidence" value="ECO:0007669"/>
    <property type="project" value="UniProtKB-KW"/>
</dbReference>
<dbReference type="PROSITE" id="PS51192">
    <property type="entry name" value="HELICASE_ATP_BIND_1"/>
    <property type="match status" value="1"/>
</dbReference>
<keyword evidence="2" id="KW-0227">DNA damage</keyword>
<accession>A0A3D8J8I6</accession>
<evidence type="ECO:0000256" key="1">
    <source>
        <dbReference type="ARBA" id="ARBA00022741"/>
    </source>
</evidence>
<dbReference type="InterPro" id="IPR047112">
    <property type="entry name" value="RecG/Mfd"/>
</dbReference>
<dbReference type="PANTHER" id="PTHR47964:SF1">
    <property type="entry name" value="ATP-DEPENDENT DNA HELICASE HOMOLOG RECG, CHLOROPLASTIC"/>
    <property type="match status" value="1"/>
</dbReference>
<dbReference type="Pfam" id="PF00270">
    <property type="entry name" value="DEAD"/>
    <property type="match status" value="1"/>
</dbReference>
<keyword evidence="1" id="KW-0547">Nucleotide-binding</keyword>
<sequence length="615" mass="70040">MGSLLAYCLEHIPKGYFSTYLIDSLTQGQEGALKIRVFNIKKYKTTLFIEAQALTFQKPIRIVIFNYRPYHHKIFSAGNELFVQGFIEQEKNAYGDNLTLINPKIITEINTIKAIFKRRGIHLDILQKRICWESLLATQIGEKYAKYLYEIFHPSLEFFKAYNAIKAFPSEYIQAIKFTEIFSYIQKLQNKRTNFPAKFQCQGDLQPFLNKLPFRLTKAQQAAINDIANDLSSMKATKRIIMGDVGCGKTMVILASVMLTYPQKSILMVPTSILAQQIYNEAKKYLPAFIKTICITSRSNGKNDIVGDFVIGTQAILYRGGDFTNFALVMTDEQHRFGAAVRMKLEKMFESKDGINIKKPHNLQFSATPIPRTMAMLQSNMIDFSFIKELPCKKDITTRIIDKTGFSSLITQIKQELANNNQVAIIYPRIEDTAIETNTQDSTRKNNIPYMSLKDAQSYWEKHFTSVFSTHGKDKEKEEILQRFGQTKGAILLATTMVEVGISLPHLTIIVIVGAERLGLASLHQLRGRVSRNGTKGYCYLYTHQVCNERLIKFSQTLSGFDIAELDLEYRSGGDLLDGIAQSGDTFTYFNMLIDKELLQEAQQKLANQLLILND</sequence>
<dbReference type="InterPro" id="IPR014001">
    <property type="entry name" value="Helicase_ATP-bd"/>
</dbReference>
<evidence type="ECO:0000259" key="8">
    <source>
        <dbReference type="PROSITE" id="PS51192"/>
    </source>
</evidence>
<keyword evidence="11" id="KW-1185">Reference proteome</keyword>
<gene>
    <name evidence="10" type="ORF">CQA66_02830</name>
</gene>
<dbReference type="Pfam" id="PF00271">
    <property type="entry name" value="Helicase_C"/>
    <property type="match status" value="1"/>
</dbReference>
<evidence type="ECO:0000256" key="2">
    <source>
        <dbReference type="ARBA" id="ARBA00022763"/>
    </source>
</evidence>
<comment type="caution">
    <text evidence="10">The sequence shown here is derived from an EMBL/GenBank/DDBJ whole genome shotgun (WGS) entry which is preliminary data.</text>
</comment>
<keyword evidence="3" id="KW-0378">Hydrolase</keyword>
<dbReference type="GO" id="GO:0005524">
    <property type="term" value="F:ATP binding"/>
    <property type="evidence" value="ECO:0007669"/>
    <property type="project" value="UniProtKB-KW"/>
</dbReference>
<keyword evidence="4 10" id="KW-0347">Helicase</keyword>
<dbReference type="InterPro" id="IPR001650">
    <property type="entry name" value="Helicase_C-like"/>
</dbReference>
<dbReference type="NCBIfam" id="NF008169">
    <property type="entry name" value="PRK10917.2-3"/>
    <property type="match status" value="1"/>
</dbReference>
<dbReference type="EMBL" id="NXLW01000003">
    <property type="protein sequence ID" value="RDU73171.1"/>
    <property type="molecule type" value="Genomic_DNA"/>
</dbReference>
<dbReference type="InterPro" id="IPR011545">
    <property type="entry name" value="DEAD/DEAH_box_helicase_dom"/>
</dbReference>
<dbReference type="RefSeq" id="WP_104762680.1">
    <property type="nucleotide sequence ID" value="NZ_FZPM01000006.1"/>
</dbReference>
<evidence type="ECO:0000259" key="9">
    <source>
        <dbReference type="PROSITE" id="PS51194"/>
    </source>
</evidence>
<protein>
    <submittedName>
        <fullName evidence="10">ATP-dependent DNA helicase RecG</fullName>
    </submittedName>
</protein>
<keyword evidence="7" id="KW-0234">DNA repair</keyword>
<proteinExistence type="predicted"/>
<dbReference type="OrthoDB" id="9804325at2"/>
<evidence type="ECO:0000256" key="6">
    <source>
        <dbReference type="ARBA" id="ARBA00023125"/>
    </source>
</evidence>
<dbReference type="GO" id="GO:0003678">
    <property type="term" value="F:DNA helicase activity"/>
    <property type="evidence" value="ECO:0007669"/>
    <property type="project" value="TreeGrafter"/>
</dbReference>
<dbReference type="Proteomes" id="UP000256424">
    <property type="component" value="Unassembled WGS sequence"/>
</dbReference>